<dbReference type="AlphaFoldDB" id="A0AAU7QN28"/>
<dbReference type="SFLD" id="SFLDG01129">
    <property type="entry name" value="C1.5:_HAD__Beta-PGM__Phosphata"/>
    <property type="match status" value="1"/>
</dbReference>
<dbReference type="EMBL" id="CP157948">
    <property type="protein sequence ID" value="XBS89988.1"/>
    <property type="molecule type" value="Genomic_DNA"/>
</dbReference>
<dbReference type="InterPro" id="IPR036412">
    <property type="entry name" value="HAD-like_sf"/>
</dbReference>
<dbReference type="EC" id="3.1.3.-" evidence="1"/>
<sequence length="246" mass="27412">MLTDRTSESAAVVFLLDVDNTLLDNDRFGSDLSDTLEAAFGEAERERYWAIYEELRQIGGVADYLGALQRFRSGLDNEPSLLQMSNYLLEYPFATRLYPHALDTVAHLRTLGTTVILSDGDVVFQPRKIQRAGLWQALRGEVLVYVHKQQMLVAMQQRYPAAHYVMVDDKPQILAAMKQRMGHRLTTVFVRQGHYAAAAATEAIDPAPDITIARIGDLRGRKLDDFLPAAPVIALAADGTSPRNPL</sequence>
<dbReference type="SUPFAM" id="SSF56784">
    <property type="entry name" value="HAD-like"/>
    <property type="match status" value="1"/>
</dbReference>
<gene>
    <name evidence="1" type="ORF">ABNK63_16625</name>
</gene>
<dbReference type="Pfam" id="PF00702">
    <property type="entry name" value="Hydrolase"/>
    <property type="match status" value="1"/>
</dbReference>
<organism evidence="1">
    <name type="scientific">Rhodanobacter sp. IGA1.0</name>
    <dbReference type="NCBI Taxonomy" id="3158582"/>
    <lineage>
        <taxon>Bacteria</taxon>
        <taxon>Pseudomonadati</taxon>
        <taxon>Pseudomonadota</taxon>
        <taxon>Gammaproteobacteria</taxon>
        <taxon>Lysobacterales</taxon>
        <taxon>Rhodanobacteraceae</taxon>
        <taxon>Rhodanobacter</taxon>
    </lineage>
</organism>
<dbReference type="InterPro" id="IPR023214">
    <property type="entry name" value="HAD_sf"/>
</dbReference>
<proteinExistence type="predicted"/>
<dbReference type="Gene3D" id="3.40.50.1000">
    <property type="entry name" value="HAD superfamily/HAD-like"/>
    <property type="match status" value="1"/>
</dbReference>
<dbReference type="GO" id="GO:0016787">
    <property type="term" value="F:hydrolase activity"/>
    <property type="evidence" value="ECO:0007669"/>
    <property type="project" value="UniProtKB-KW"/>
</dbReference>
<evidence type="ECO:0000313" key="1">
    <source>
        <dbReference type="EMBL" id="XBS89988.1"/>
    </source>
</evidence>
<name>A0AAU7QN28_9GAMM</name>
<dbReference type="SFLD" id="SFLDS00003">
    <property type="entry name" value="Haloacid_Dehalogenase"/>
    <property type="match status" value="1"/>
</dbReference>
<dbReference type="RefSeq" id="WP_350016256.1">
    <property type="nucleotide sequence ID" value="NZ_CP157948.1"/>
</dbReference>
<accession>A0AAU7QN28</accession>
<reference evidence="1" key="1">
    <citation type="submission" date="2024-06" db="EMBL/GenBank/DDBJ databases">
        <authorList>
            <person name="Sun Y."/>
        </authorList>
    </citation>
    <scope>NUCLEOTIDE SEQUENCE</scope>
    <source>
        <strain evidence="1">IGA1.0</strain>
    </source>
</reference>
<keyword evidence="1" id="KW-0378">Hydrolase</keyword>
<dbReference type="Gene3D" id="1.10.286.50">
    <property type="match status" value="1"/>
</dbReference>
<protein>
    <submittedName>
        <fullName evidence="1">HAD family hydrolase</fullName>
        <ecNumber evidence="1">3.1.3.-</ecNumber>
    </submittedName>
</protein>